<sequence>MEVWRGSVNSWECDQMGHLSARYYNALVRQGLVGIAAELGLPHAFRSDAGETLIVTEQHLRFLREARLSAPLHMTAGVLSVTDESMVVQFLLRHSLSGDLAATMRTTLVLADQVTGEARPIPIDVGRHAKTLAITVPEKAEPRSVSLDPVETMASLTAADQRGLMCASRGAFGVESCDVFGRLRLEGFLAAVTDGMPLVGATLRGDLADYLDLPAERIGGAMIEYRLLNHRYPKAGDRFELRSGLAGFDARTMRIVHWLLDPETGLPWFSGEGVTLSFDLEERKALSIPPEAQAAMQEIATPGLRL</sequence>
<dbReference type="Proteomes" id="UP001229244">
    <property type="component" value="Unassembled WGS sequence"/>
</dbReference>
<reference evidence="1" key="1">
    <citation type="submission" date="2023-07" db="EMBL/GenBank/DDBJ databases">
        <title>Genomic Encyclopedia of Type Strains, Phase IV (KMG-IV): sequencing the most valuable type-strain genomes for metagenomic binning, comparative biology and taxonomic classification.</title>
        <authorList>
            <person name="Goeker M."/>
        </authorList>
    </citation>
    <scope>NUCLEOTIDE SEQUENCE</scope>
    <source>
        <strain evidence="1">DSM 21202</strain>
    </source>
</reference>
<dbReference type="InterPro" id="IPR050563">
    <property type="entry name" value="4-hydroxybenzoyl-CoA_TE"/>
</dbReference>
<dbReference type="GO" id="GO:0047617">
    <property type="term" value="F:fatty acyl-CoA hydrolase activity"/>
    <property type="evidence" value="ECO:0007669"/>
    <property type="project" value="TreeGrafter"/>
</dbReference>
<accession>A0AAE3VMB8</accession>
<gene>
    <name evidence="1" type="ORF">J2S73_001024</name>
</gene>
<keyword evidence="1" id="KW-0378">Hydrolase</keyword>
<evidence type="ECO:0000313" key="2">
    <source>
        <dbReference type="Proteomes" id="UP001229244"/>
    </source>
</evidence>
<dbReference type="EC" id="3.1.2.-" evidence="1"/>
<dbReference type="SUPFAM" id="SSF54637">
    <property type="entry name" value="Thioesterase/thiol ester dehydrase-isomerase"/>
    <property type="match status" value="2"/>
</dbReference>
<dbReference type="InterPro" id="IPR029069">
    <property type="entry name" value="HotDog_dom_sf"/>
</dbReference>
<dbReference type="Pfam" id="PF13279">
    <property type="entry name" value="4HBT_2"/>
    <property type="match status" value="2"/>
</dbReference>
<dbReference type="AlphaFoldDB" id="A0AAE3VMB8"/>
<dbReference type="PANTHER" id="PTHR31793:SF2">
    <property type="entry name" value="BLR1345 PROTEIN"/>
    <property type="match status" value="1"/>
</dbReference>
<dbReference type="RefSeq" id="WP_306884370.1">
    <property type="nucleotide sequence ID" value="NZ_JAUSUL010000001.1"/>
</dbReference>
<name>A0AAE3VMB8_9HYPH</name>
<dbReference type="CDD" id="cd00586">
    <property type="entry name" value="4HBT"/>
    <property type="match status" value="1"/>
</dbReference>
<evidence type="ECO:0000313" key="1">
    <source>
        <dbReference type="EMBL" id="MDQ0314587.1"/>
    </source>
</evidence>
<proteinExistence type="predicted"/>
<protein>
    <submittedName>
        <fullName evidence="1">Acyl-CoA thioester hydrolase</fullName>
        <ecNumber evidence="1">3.1.2.-</ecNumber>
    </submittedName>
</protein>
<dbReference type="EMBL" id="JAUSUL010000001">
    <property type="protein sequence ID" value="MDQ0314587.1"/>
    <property type="molecule type" value="Genomic_DNA"/>
</dbReference>
<dbReference type="PANTHER" id="PTHR31793">
    <property type="entry name" value="4-HYDROXYBENZOYL-COA THIOESTERASE FAMILY MEMBER"/>
    <property type="match status" value="1"/>
</dbReference>
<comment type="caution">
    <text evidence="1">The sequence shown here is derived from an EMBL/GenBank/DDBJ whole genome shotgun (WGS) entry which is preliminary data.</text>
</comment>
<keyword evidence="2" id="KW-1185">Reference proteome</keyword>
<dbReference type="Gene3D" id="3.10.129.10">
    <property type="entry name" value="Hotdog Thioesterase"/>
    <property type="match status" value="2"/>
</dbReference>
<organism evidence="1 2">
    <name type="scientific">Amorphus orientalis</name>
    <dbReference type="NCBI Taxonomy" id="649198"/>
    <lineage>
        <taxon>Bacteria</taxon>
        <taxon>Pseudomonadati</taxon>
        <taxon>Pseudomonadota</taxon>
        <taxon>Alphaproteobacteria</taxon>
        <taxon>Hyphomicrobiales</taxon>
        <taxon>Amorphaceae</taxon>
        <taxon>Amorphus</taxon>
    </lineage>
</organism>